<sequence>MNNFFIFGKNQKKIMNNIKINLINLESTDCVIFDNIKFNNCSYLQLLIDDIDIRLFDEFDDFLIVYSELYASAQNSGKFLIFTCACGVADDGGWDYVNVTHKENSIEWRFFREKSYFFEFSKENYIKEIYEIKRKNIILIPEQIIYPES</sequence>
<name>A0A1H2QZN5_9FLAO</name>
<dbReference type="Proteomes" id="UP000182771">
    <property type="component" value="Unassembled WGS sequence"/>
</dbReference>
<organism evidence="1 2">
    <name type="scientific">Capnocytophaga granulosa</name>
    <dbReference type="NCBI Taxonomy" id="45242"/>
    <lineage>
        <taxon>Bacteria</taxon>
        <taxon>Pseudomonadati</taxon>
        <taxon>Bacteroidota</taxon>
        <taxon>Flavobacteriia</taxon>
        <taxon>Flavobacteriales</taxon>
        <taxon>Flavobacteriaceae</taxon>
        <taxon>Capnocytophaga</taxon>
    </lineage>
</organism>
<gene>
    <name evidence="1" type="ORF">SAMN05444420_101299</name>
</gene>
<dbReference type="AlphaFoldDB" id="A0A1H2QZN5"/>
<proteinExistence type="predicted"/>
<dbReference type="EMBL" id="FNND01000001">
    <property type="protein sequence ID" value="SDW12555.1"/>
    <property type="molecule type" value="Genomic_DNA"/>
</dbReference>
<dbReference type="GeneID" id="85017831"/>
<comment type="caution">
    <text evidence="1">The sequence shown here is derived from an EMBL/GenBank/DDBJ whole genome shotgun (WGS) entry which is preliminary data.</text>
</comment>
<dbReference type="RefSeq" id="WP_234945844.1">
    <property type="nucleotide sequence ID" value="NZ_FNND01000001.1"/>
</dbReference>
<keyword evidence="2" id="KW-1185">Reference proteome</keyword>
<evidence type="ECO:0000313" key="2">
    <source>
        <dbReference type="Proteomes" id="UP000182771"/>
    </source>
</evidence>
<accession>A0A1H2QZN5</accession>
<reference evidence="1 2" key="1">
    <citation type="submission" date="2016-10" db="EMBL/GenBank/DDBJ databases">
        <authorList>
            <person name="Varghese N."/>
            <person name="Submissions S."/>
        </authorList>
    </citation>
    <scope>NUCLEOTIDE SEQUENCE [LARGE SCALE GENOMIC DNA]</scope>
    <source>
        <strain evidence="1 2">DSM 11449</strain>
    </source>
</reference>
<protein>
    <submittedName>
        <fullName evidence="1">Uncharacterized protein</fullName>
    </submittedName>
</protein>
<evidence type="ECO:0000313" key="1">
    <source>
        <dbReference type="EMBL" id="SDW12555.1"/>
    </source>
</evidence>